<reference evidence="3" key="1">
    <citation type="journal article" date="2019" name="Curr. Biol.">
        <title>Genome Sequence of Striga asiatica Provides Insight into the Evolution of Plant Parasitism.</title>
        <authorList>
            <person name="Yoshida S."/>
            <person name="Kim S."/>
            <person name="Wafula E.K."/>
            <person name="Tanskanen J."/>
            <person name="Kim Y.M."/>
            <person name="Honaas L."/>
            <person name="Yang Z."/>
            <person name="Spallek T."/>
            <person name="Conn C.E."/>
            <person name="Ichihashi Y."/>
            <person name="Cheong K."/>
            <person name="Cui S."/>
            <person name="Der J.P."/>
            <person name="Gundlach H."/>
            <person name="Jiao Y."/>
            <person name="Hori C."/>
            <person name="Ishida J.K."/>
            <person name="Kasahara H."/>
            <person name="Kiba T."/>
            <person name="Kim M.S."/>
            <person name="Koo N."/>
            <person name="Laohavisit A."/>
            <person name="Lee Y.H."/>
            <person name="Lumba S."/>
            <person name="McCourt P."/>
            <person name="Mortimer J.C."/>
            <person name="Mutuku J.M."/>
            <person name="Nomura T."/>
            <person name="Sasaki-Sekimoto Y."/>
            <person name="Seto Y."/>
            <person name="Wang Y."/>
            <person name="Wakatake T."/>
            <person name="Sakakibara H."/>
            <person name="Demura T."/>
            <person name="Yamaguchi S."/>
            <person name="Yoneyama K."/>
            <person name="Manabe R.I."/>
            <person name="Nelson D.C."/>
            <person name="Schulman A.H."/>
            <person name="Timko M.P."/>
            <person name="dePamphilis C.W."/>
            <person name="Choi D."/>
            <person name="Shirasu K."/>
        </authorList>
    </citation>
    <scope>NUCLEOTIDE SEQUENCE [LARGE SCALE GENOMIC DNA]</scope>
    <source>
        <strain evidence="3">cv. UVA1</strain>
    </source>
</reference>
<feature type="compositionally biased region" description="Polar residues" evidence="1">
    <location>
        <begin position="15"/>
        <end position="42"/>
    </location>
</feature>
<evidence type="ECO:0000313" key="3">
    <source>
        <dbReference type="Proteomes" id="UP000325081"/>
    </source>
</evidence>
<evidence type="ECO:0000313" key="2">
    <source>
        <dbReference type="EMBL" id="GER27048.1"/>
    </source>
</evidence>
<protein>
    <submittedName>
        <fullName evidence="2">Light-independent protochlorophyllide reductaseiron-sulfur ATP-binding protein</fullName>
    </submittedName>
</protein>
<keyword evidence="2" id="KW-0547">Nucleotide-binding</keyword>
<proteinExistence type="predicted"/>
<accession>A0A5A7P3K9</accession>
<feature type="region of interest" description="Disordered" evidence="1">
    <location>
        <begin position="1"/>
        <end position="79"/>
    </location>
</feature>
<comment type="caution">
    <text evidence="2">The sequence shown here is derived from an EMBL/GenBank/DDBJ whole genome shotgun (WGS) entry which is preliminary data.</text>
</comment>
<organism evidence="2 3">
    <name type="scientific">Striga asiatica</name>
    <name type="common">Asiatic witchweed</name>
    <name type="synonym">Buchnera asiatica</name>
    <dbReference type="NCBI Taxonomy" id="4170"/>
    <lineage>
        <taxon>Eukaryota</taxon>
        <taxon>Viridiplantae</taxon>
        <taxon>Streptophyta</taxon>
        <taxon>Embryophyta</taxon>
        <taxon>Tracheophyta</taxon>
        <taxon>Spermatophyta</taxon>
        <taxon>Magnoliopsida</taxon>
        <taxon>eudicotyledons</taxon>
        <taxon>Gunneridae</taxon>
        <taxon>Pentapetalae</taxon>
        <taxon>asterids</taxon>
        <taxon>lamiids</taxon>
        <taxon>Lamiales</taxon>
        <taxon>Orobanchaceae</taxon>
        <taxon>Buchnereae</taxon>
        <taxon>Striga</taxon>
    </lineage>
</organism>
<keyword evidence="3" id="KW-1185">Reference proteome</keyword>
<dbReference type="EMBL" id="BKCP01001447">
    <property type="protein sequence ID" value="GER27048.1"/>
    <property type="molecule type" value="Genomic_DNA"/>
</dbReference>
<keyword evidence="2" id="KW-0067">ATP-binding</keyword>
<feature type="compositionally biased region" description="Pro residues" evidence="1">
    <location>
        <begin position="54"/>
        <end position="63"/>
    </location>
</feature>
<feature type="compositionally biased region" description="Polar residues" evidence="1">
    <location>
        <begin position="64"/>
        <end position="77"/>
    </location>
</feature>
<feature type="region of interest" description="Disordered" evidence="1">
    <location>
        <begin position="94"/>
        <end position="120"/>
    </location>
</feature>
<name>A0A5A7P3K9_STRAF</name>
<sequence>MSRPVGRVDSVATLPPSSVRRSFLQPPSTLHSLKTAATTSHQLYIHGRHHQRQPRPPPQPPATPTGNQQSSAANRLPSSCRVVRRIQPLATALSLPTDTSRRRNITRRPQPCPVPPPTTAGHLAIAANSLPVLV</sequence>
<dbReference type="Proteomes" id="UP000325081">
    <property type="component" value="Unassembled WGS sequence"/>
</dbReference>
<evidence type="ECO:0000256" key="1">
    <source>
        <dbReference type="SAM" id="MobiDB-lite"/>
    </source>
</evidence>
<dbReference type="GO" id="GO:0005524">
    <property type="term" value="F:ATP binding"/>
    <property type="evidence" value="ECO:0007669"/>
    <property type="project" value="UniProtKB-KW"/>
</dbReference>
<gene>
    <name evidence="2" type="ORF">STAS_02726</name>
</gene>
<dbReference type="AlphaFoldDB" id="A0A5A7P3K9"/>